<sequence>MKCSWSFYGQSQPRWMVALAWVLVFLLPVVTFLALHDEGGDQLLFLYPLIAGIVVLVMAFFLKSWLLIIEGLFTLTYYLSLGGLFMDLIP</sequence>
<name>A0A9X1QTW3_9CORY</name>
<dbReference type="RefSeq" id="WP_236120074.1">
    <property type="nucleotide sequence ID" value="NZ_JAKGSI010000007.1"/>
</dbReference>
<dbReference type="Proteomes" id="UP001139336">
    <property type="component" value="Unassembled WGS sequence"/>
</dbReference>
<comment type="caution">
    <text evidence="2">The sequence shown here is derived from an EMBL/GenBank/DDBJ whole genome shotgun (WGS) entry which is preliminary data.</text>
</comment>
<gene>
    <name evidence="2" type="ORF">L1O03_11290</name>
</gene>
<feature type="transmembrane region" description="Helical" evidence="1">
    <location>
        <begin position="68"/>
        <end position="89"/>
    </location>
</feature>
<dbReference type="EMBL" id="JAKGSI010000007">
    <property type="protein sequence ID" value="MCF4007748.1"/>
    <property type="molecule type" value="Genomic_DNA"/>
</dbReference>
<proteinExistence type="predicted"/>
<keyword evidence="1" id="KW-0812">Transmembrane</keyword>
<dbReference type="AlphaFoldDB" id="A0A9X1QTW3"/>
<accession>A0A9X1QTW3</accession>
<evidence type="ECO:0000256" key="1">
    <source>
        <dbReference type="SAM" id="Phobius"/>
    </source>
</evidence>
<evidence type="ECO:0000313" key="3">
    <source>
        <dbReference type="Proteomes" id="UP001139336"/>
    </source>
</evidence>
<organism evidence="2 3">
    <name type="scientific">Corynebacterium uropygiale</name>
    <dbReference type="NCBI Taxonomy" id="1775911"/>
    <lineage>
        <taxon>Bacteria</taxon>
        <taxon>Bacillati</taxon>
        <taxon>Actinomycetota</taxon>
        <taxon>Actinomycetes</taxon>
        <taxon>Mycobacteriales</taxon>
        <taxon>Corynebacteriaceae</taxon>
        <taxon>Corynebacterium</taxon>
    </lineage>
</organism>
<evidence type="ECO:0000313" key="2">
    <source>
        <dbReference type="EMBL" id="MCF4007748.1"/>
    </source>
</evidence>
<protein>
    <submittedName>
        <fullName evidence="2">Uncharacterized protein</fullName>
    </submittedName>
</protein>
<feature type="transmembrane region" description="Helical" evidence="1">
    <location>
        <begin position="43"/>
        <end position="62"/>
    </location>
</feature>
<reference evidence="2" key="1">
    <citation type="submission" date="2022-01" db="EMBL/GenBank/DDBJ databases">
        <title>Corynebacterium sp. nov isolated from isolated from the feces of the greater white-fronted geese (Anser albifrons) at Poyang Lake, PR China.</title>
        <authorList>
            <person name="Liu Q."/>
        </authorList>
    </citation>
    <scope>NUCLEOTIDE SEQUENCE</scope>
    <source>
        <strain evidence="2">JCM 32435</strain>
    </source>
</reference>
<keyword evidence="1" id="KW-0472">Membrane</keyword>
<keyword evidence="1" id="KW-1133">Transmembrane helix</keyword>
<keyword evidence="3" id="KW-1185">Reference proteome</keyword>
<feature type="transmembrane region" description="Helical" evidence="1">
    <location>
        <begin position="15"/>
        <end position="36"/>
    </location>
</feature>